<proteinExistence type="predicted"/>
<evidence type="ECO:0000313" key="1">
    <source>
        <dbReference type="EMBL" id="GEP11256.1"/>
    </source>
</evidence>
<dbReference type="Proteomes" id="UP000321750">
    <property type="component" value="Unassembled WGS sequence"/>
</dbReference>
<accession>A0A512JMQ7</accession>
<dbReference type="AlphaFoldDB" id="A0A512JMQ7"/>
<reference evidence="1 2" key="1">
    <citation type="submission" date="2019-07" db="EMBL/GenBank/DDBJ databases">
        <title>Whole genome shotgun sequence of Methylobacterium gnaphalii NBRC 107716.</title>
        <authorList>
            <person name="Hosoyama A."/>
            <person name="Uohara A."/>
            <person name="Ohji S."/>
            <person name="Ichikawa N."/>
        </authorList>
    </citation>
    <scope>NUCLEOTIDE SEQUENCE [LARGE SCALE GENOMIC DNA]</scope>
    <source>
        <strain evidence="1 2">NBRC 107716</strain>
    </source>
</reference>
<protein>
    <submittedName>
        <fullName evidence="1">Uncharacterized protein</fullName>
    </submittedName>
</protein>
<gene>
    <name evidence="1" type="ORF">MGN01_31010</name>
</gene>
<name>A0A512JMQ7_9HYPH</name>
<evidence type="ECO:0000313" key="2">
    <source>
        <dbReference type="Proteomes" id="UP000321750"/>
    </source>
</evidence>
<comment type="caution">
    <text evidence="1">The sequence shown here is derived from an EMBL/GenBank/DDBJ whole genome shotgun (WGS) entry which is preliminary data.</text>
</comment>
<organism evidence="1 2">
    <name type="scientific">Methylobacterium gnaphalii</name>
    <dbReference type="NCBI Taxonomy" id="1010610"/>
    <lineage>
        <taxon>Bacteria</taxon>
        <taxon>Pseudomonadati</taxon>
        <taxon>Pseudomonadota</taxon>
        <taxon>Alphaproteobacteria</taxon>
        <taxon>Hyphomicrobiales</taxon>
        <taxon>Methylobacteriaceae</taxon>
        <taxon>Methylobacterium</taxon>
    </lineage>
</organism>
<dbReference type="EMBL" id="BJZV01000017">
    <property type="protein sequence ID" value="GEP11256.1"/>
    <property type="molecule type" value="Genomic_DNA"/>
</dbReference>
<sequence>MVISDYHREFQAQFGRPDISAANLLGLRKRLGWKVGRAKGRTAGRHRRFSPAEIA</sequence>
<keyword evidence="2" id="KW-1185">Reference proteome</keyword>